<protein>
    <submittedName>
        <fullName evidence="7">Chemotaxis protein CheY</fullName>
    </submittedName>
</protein>
<dbReference type="OrthoDB" id="9808408at2"/>
<dbReference type="InterPro" id="IPR013515">
    <property type="entry name" value="Phytochrome_cen-reg"/>
</dbReference>
<keyword evidence="3" id="KW-0157">Chromophore</keyword>
<dbReference type="EMBL" id="AVBH01000022">
    <property type="protein sequence ID" value="KGO99310.1"/>
    <property type="molecule type" value="Genomic_DNA"/>
</dbReference>
<keyword evidence="8" id="KW-1185">Reference proteome</keyword>
<evidence type="ECO:0000259" key="6">
    <source>
        <dbReference type="PROSITE" id="PS50046"/>
    </source>
</evidence>
<dbReference type="SUPFAM" id="SSF55781">
    <property type="entry name" value="GAF domain-like"/>
    <property type="match status" value="2"/>
</dbReference>
<dbReference type="Proteomes" id="UP000030003">
    <property type="component" value="Unassembled WGS sequence"/>
</dbReference>
<dbReference type="Gene3D" id="3.30.450.40">
    <property type="match status" value="1"/>
</dbReference>
<dbReference type="RefSeq" id="WP_052106571.1">
    <property type="nucleotide sequence ID" value="NZ_AUHT01000007.1"/>
</dbReference>
<dbReference type="Gene3D" id="3.30.450.20">
    <property type="entry name" value="PAS domain"/>
    <property type="match status" value="1"/>
</dbReference>
<dbReference type="PANTHER" id="PTHR43065:SF42">
    <property type="entry name" value="TWO-COMPONENT SENSOR PPRA"/>
    <property type="match status" value="1"/>
</dbReference>
<dbReference type="InterPro" id="IPR001294">
    <property type="entry name" value="Phytochrome"/>
</dbReference>
<dbReference type="PANTHER" id="PTHR43065">
    <property type="entry name" value="SENSOR HISTIDINE KINASE"/>
    <property type="match status" value="1"/>
</dbReference>
<evidence type="ECO:0000256" key="5">
    <source>
        <dbReference type="SAM" id="Coils"/>
    </source>
</evidence>
<dbReference type="InterPro" id="IPR016132">
    <property type="entry name" value="Phyto_chromo_attachment"/>
</dbReference>
<dbReference type="Pfam" id="PF08446">
    <property type="entry name" value="PAS_2"/>
    <property type="match status" value="1"/>
</dbReference>
<keyword evidence="4" id="KW-0675">Receptor</keyword>
<feature type="domain" description="Phytochrome chromophore attachment site" evidence="6">
    <location>
        <begin position="146"/>
        <end position="302"/>
    </location>
</feature>
<evidence type="ECO:0000256" key="1">
    <source>
        <dbReference type="ARBA" id="ARBA00022543"/>
    </source>
</evidence>
<dbReference type="GO" id="GO:0009584">
    <property type="term" value="P:detection of visible light"/>
    <property type="evidence" value="ECO:0007669"/>
    <property type="project" value="InterPro"/>
</dbReference>
<dbReference type="SMART" id="SM00065">
    <property type="entry name" value="GAF"/>
    <property type="match status" value="1"/>
</dbReference>
<evidence type="ECO:0000256" key="2">
    <source>
        <dbReference type="ARBA" id="ARBA00022606"/>
    </source>
</evidence>
<dbReference type="eggNOG" id="COG4251">
    <property type="taxonomic scope" value="Bacteria"/>
</dbReference>
<accession>A0A0A0M8A5</accession>
<keyword evidence="2" id="KW-0716">Sensory transduction</keyword>
<dbReference type="Gene3D" id="3.30.450.270">
    <property type="match status" value="1"/>
</dbReference>
<dbReference type="PROSITE" id="PS50046">
    <property type="entry name" value="PHYTOCHROME_2"/>
    <property type="match status" value="1"/>
</dbReference>
<keyword evidence="5" id="KW-0175">Coiled coil</keyword>
<dbReference type="InterPro" id="IPR043150">
    <property type="entry name" value="Phytochrome_PHY_sf"/>
</dbReference>
<keyword evidence="1" id="KW-0600">Photoreceptor protein</keyword>
<evidence type="ECO:0000256" key="3">
    <source>
        <dbReference type="ARBA" id="ARBA00022991"/>
    </source>
</evidence>
<sequence length="578" mass="62816">MSHSSARSPLTADCLTEPVQYAGAIQAHGYLVSCSRSDWTIRHVSENLGGLLGVPTESLPGMPLQEFVEADVLQRISDAVAAAGVDTAQRVCTANIGALMTVCDVTAHAAQDLLHIELEPQPRDAGRLPPTALAQRMISGLDVAGDWPGFFGAVARQVHELTGYDRVMVYRFREDDSGEVIAEVHADGMEPYLGLRYPATDIPPPARRLYLRNRIRIIPDASYTPVPVLPATAGDEPLDMSQHVLRSVAPVHLEYLRNMGVAASMSISIISGGRLWGLVACHHRSPRRVPAATRVAADLFGMFVSMRVAAREQELAVERFDRAQQLRDALVLRLASASDFDLALSGELAQARGVLECDGAMLRLGGRWHQDGLVPTGELSSLLGWAAAGEGAPVPHTDAAADWEGPGLDAHGLAGVLAIPLGAPGEWLFLFRCGQAGQVHWAGEPHKAMVPTDDGVRLAPRRSFALWKEEVRGRSRPWSRADLHGAERLHQILREQRSRARARGAELAELEDRYQRRRLQEQKARLDGVSSLLAGLVDVEVGDVERLERQIGRLEGELRGLIRQSARARGEPADAPPA</sequence>
<name>A0A0A0M8A5_9GAMM</name>
<feature type="coiled-coil region" evidence="5">
    <location>
        <begin position="493"/>
        <end position="564"/>
    </location>
</feature>
<dbReference type="InterPro" id="IPR013654">
    <property type="entry name" value="PAS_2"/>
</dbReference>
<proteinExistence type="predicted"/>
<dbReference type="GO" id="GO:0006355">
    <property type="term" value="P:regulation of DNA-templated transcription"/>
    <property type="evidence" value="ECO:0007669"/>
    <property type="project" value="InterPro"/>
</dbReference>
<comment type="caution">
    <text evidence="7">The sequence shown here is derived from an EMBL/GenBank/DDBJ whole genome shotgun (WGS) entry which is preliminary data.</text>
</comment>
<dbReference type="AlphaFoldDB" id="A0A0A0M8A5"/>
<evidence type="ECO:0000256" key="4">
    <source>
        <dbReference type="ARBA" id="ARBA00023170"/>
    </source>
</evidence>
<dbReference type="Pfam" id="PF01590">
    <property type="entry name" value="GAF"/>
    <property type="match status" value="1"/>
</dbReference>
<dbReference type="PRINTS" id="PR01033">
    <property type="entry name" value="PHYTOCHROME"/>
</dbReference>
<dbReference type="STRING" id="1385515.GCA_000423325_01455"/>
<dbReference type="GO" id="GO:0009881">
    <property type="term" value="F:photoreceptor activity"/>
    <property type="evidence" value="ECO:0007669"/>
    <property type="project" value="UniProtKB-KW"/>
</dbReference>
<dbReference type="SUPFAM" id="SSF55785">
    <property type="entry name" value="PYP-like sensor domain (PAS domain)"/>
    <property type="match status" value="1"/>
</dbReference>
<dbReference type="InterPro" id="IPR035965">
    <property type="entry name" value="PAS-like_dom_sf"/>
</dbReference>
<dbReference type="Pfam" id="PF00360">
    <property type="entry name" value="PHY"/>
    <property type="match status" value="1"/>
</dbReference>
<evidence type="ECO:0000313" key="7">
    <source>
        <dbReference type="EMBL" id="KGO99310.1"/>
    </source>
</evidence>
<dbReference type="InterPro" id="IPR029016">
    <property type="entry name" value="GAF-like_dom_sf"/>
</dbReference>
<gene>
    <name evidence="7" type="ORF">N791_10125</name>
</gene>
<evidence type="ECO:0000313" key="8">
    <source>
        <dbReference type="Proteomes" id="UP000030003"/>
    </source>
</evidence>
<organism evidence="7 8">
    <name type="scientific">Lysobacter defluvii IMMIB APB-9 = DSM 18482</name>
    <dbReference type="NCBI Taxonomy" id="1385515"/>
    <lineage>
        <taxon>Bacteria</taxon>
        <taxon>Pseudomonadati</taxon>
        <taxon>Pseudomonadota</taxon>
        <taxon>Gammaproteobacteria</taxon>
        <taxon>Lysobacterales</taxon>
        <taxon>Lysobacteraceae</taxon>
        <taxon>Novilysobacter</taxon>
    </lineage>
</organism>
<reference evidence="7 8" key="1">
    <citation type="submission" date="2013-08" db="EMBL/GenBank/DDBJ databases">
        <title>Genomic analysis of Lysobacter defluvii.</title>
        <authorList>
            <person name="Wang Q."/>
            <person name="Wang G."/>
        </authorList>
    </citation>
    <scope>NUCLEOTIDE SEQUENCE [LARGE SCALE GENOMIC DNA]</scope>
    <source>
        <strain evidence="7 8">IMMIB APB-9</strain>
    </source>
</reference>
<dbReference type="InterPro" id="IPR003018">
    <property type="entry name" value="GAF"/>
</dbReference>